<dbReference type="Proteomes" id="UP000579647">
    <property type="component" value="Unassembled WGS sequence"/>
</dbReference>
<evidence type="ECO:0000313" key="4">
    <source>
        <dbReference type="EMBL" id="MBB5489443.1"/>
    </source>
</evidence>
<dbReference type="InterPro" id="IPR036409">
    <property type="entry name" value="Aldolase_II/adducin_N_sf"/>
</dbReference>
<dbReference type="PANTHER" id="PTHR22789">
    <property type="entry name" value="FUCULOSE PHOSPHATE ALDOLASE"/>
    <property type="match status" value="1"/>
</dbReference>
<dbReference type="PANTHER" id="PTHR22789:SF0">
    <property type="entry name" value="3-OXO-TETRONATE 4-PHOSPHATE DECARBOXYLASE-RELATED"/>
    <property type="match status" value="1"/>
</dbReference>
<accession>A0A840W2D9</accession>
<dbReference type="SUPFAM" id="SSF53639">
    <property type="entry name" value="AraD/HMP-PK domain-like"/>
    <property type="match status" value="1"/>
</dbReference>
<evidence type="ECO:0000256" key="2">
    <source>
        <dbReference type="ARBA" id="ARBA00023239"/>
    </source>
</evidence>
<dbReference type="InterPro" id="IPR001303">
    <property type="entry name" value="Aldolase_II/adducin_N"/>
</dbReference>
<feature type="domain" description="Class II aldolase/adducin N-terminal" evidence="3">
    <location>
        <begin position="7"/>
        <end position="179"/>
    </location>
</feature>
<dbReference type="GO" id="GO:0016832">
    <property type="term" value="F:aldehyde-lyase activity"/>
    <property type="evidence" value="ECO:0007669"/>
    <property type="project" value="TreeGrafter"/>
</dbReference>
<keyword evidence="2" id="KW-0456">Lyase</keyword>
<dbReference type="GO" id="GO:0005829">
    <property type="term" value="C:cytosol"/>
    <property type="evidence" value="ECO:0007669"/>
    <property type="project" value="TreeGrafter"/>
</dbReference>
<dbReference type="EMBL" id="JACHDO010000001">
    <property type="protein sequence ID" value="MBB5489443.1"/>
    <property type="molecule type" value="Genomic_DNA"/>
</dbReference>
<gene>
    <name evidence="4" type="ORF">HNR07_000580</name>
</gene>
<dbReference type="Pfam" id="PF00596">
    <property type="entry name" value="Aldolase_II"/>
    <property type="match status" value="1"/>
</dbReference>
<dbReference type="SMART" id="SM01007">
    <property type="entry name" value="Aldolase_II"/>
    <property type="match status" value="1"/>
</dbReference>
<name>A0A840W2D9_9ACTN</name>
<sequence length="219" mass="22770">MDPTMTRALTSAGAALARKGLVDAFGHISARTPEGGWAMTGAVPLGSLTPADIHPFDPAADAVTPPLPKEAWIHRAVARARPEVGAVCRAQPPTATALACAGVPIVPLHGQGAFLGPRVPVHDDPRLVRDADHARALARDLGSAPAVLMRGNGAITVGDSVAEAVALMWVLERSAAMNATASAAGAPRPLSEDEQRSWRAVAPELCRRIWLYLTSAPTL</sequence>
<keyword evidence="1" id="KW-0479">Metal-binding</keyword>
<protein>
    <submittedName>
        <fullName evidence="4">Ribulose-5-phosphate 4-epimerase/fuculose-1-phosphate aldolase</fullName>
    </submittedName>
</protein>
<dbReference type="InterPro" id="IPR050197">
    <property type="entry name" value="Aldolase_class_II_sugar_metab"/>
</dbReference>
<comment type="caution">
    <text evidence="4">The sequence shown here is derived from an EMBL/GenBank/DDBJ whole genome shotgun (WGS) entry which is preliminary data.</text>
</comment>
<dbReference type="Gene3D" id="3.40.225.10">
    <property type="entry name" value="Class II aldolase/adducin N-terminal domain"/>
    <property type="match status" value="1"/>
</dbReference>
<evidence type="ECO:0000313" key="5">
    <source>
        <dbReference type="Proteomes" id="UP000579647"/>
    </source>
</evidence>
<dbReference type="GO" id="GO:0046872">
    <property type="term" value="F:metal ion binding"/>
    <property type="evidence" value="ECO:0007669"/>
    <property type="project" value="UniProtKB-KW"/>
</dbReference>
<dbReference type="AlphaFoldDB" id="A0A840W2D9"/>
<organism evidence="4 5">
    <name type="scientific">Nocardiopsis metallicus</name>
    <dbReference type="NCBI Taxonomy" id="179819"/>
    <lineage>
        <taxon>Bacteria</taxon>
        <taxon>Bacillati</taxon>
        <taxon>Actinomycetota</taxon>
        <taxon>Actinomycetes</taxon>
        <taxon>Streptosporangiales</taxon>
        <taxon>Nocardiopsidaceae</taxon>
        <taxon>Nocardiopsis</taxon>
    </lineage>
</organism>
<evidence type="ECO:0000259" key="3">
    <source>
        <dbReference type="SMART" id="SM01007"/>
    </source>
</evidence>
<proteinExistence type="predicted"/>
<dbReference type="GO" id="GO:0019323">
    <property type="term" value="P:pentose catabolic process"/>
    <property type="evidence" value="ECO:0007669"/>
    <property type="project" value="TreeGrafter"/>
</dbReference>
<keyword evidence="5" id="KW-1185">Reference proteome</keyword>
<dbReference type="RefSeq" id="WP_184361565.1">
    <property type="nucleotide sequence ID" value="NZ_BAAAKM010000010.1"/>
</dbReference>
<evidence type="ECO:0000256" key="1">
    <source>
        <dbReference type="ARBA" id="ARBA00022723"/>
    </source>
</evidence>
<reference evidence="4 5" key="1">
    <citation type="submission" date="2020-08" db="EMBL/GenBank/DDBJ databases">
        <title>Sequencing the genomes of 1000 actinobacteria strains.</title>
        <authorList>
            <person name="Klenk H.-P."/>
        </authorList>
    </citation>
    <scope>NUCLEOTIDE SEQUENCE [LARGE SCALE GENOMIC DNA]</scope>
    <source>
        <strain evidence="4 5">DSM 44598</strain>
    </source>
</reference>